<dbReference type="CDD" id="cd01293">
    <property type="entry name" value="Bact_CD"/>
    <property type="match status" value="1"/>
</dbReference>
<keyword evidence="1" id="KW-0479">Metal-binding</keyword>
<dbReference type="GO" id="GO:0035888">
    <property type="term" value="F:isoguanine deaminase activity"/>
    <property type="evidence" value="ECO:0007669"/>
    <property type="project" value="TreeGrafter"/>
</dbReference>
<reference evidence="4 5" key="1">
    <citation type="submission" date="2011-01" db="EMBL/GenBank/DDBJ databases">
        <title>Whole genome sequence of Caldisericum exile AZM16c01.</title>
        <authorList>
            <person name="Narita-Yamada S."/>
            <person name="Kawakoshi A."/>
            <person name="Nakamura S."/>
            <person name="Sasagawa M."/>
            <person name="Fukada J."/>
            <person name="Sekine M."/>
            <person name="Kato Y."/>
            <person name="Fukai R."/>
            <person name="Sasaki K."/>
            <person name="Hanamaki A."/>
            <person name="Narita H."/>
            <person name="Konno Y."/>
            <person name="Mori K."/>
            <person name="Yamazaki S."/>
            <person name="Suzuki K."/>
            <person name="Fujita N."/>
        </authorList>
    </citation>
    <scope>NUCLEOTIDE SEQUENCE [LARGE SCALE GENOMIC DNA]</scope>
    <source>
        <strain evidence="5">DSM 21853 / NBRC 104410 / AZM16c01</strain>
    </source>
</reference>
<dbReference type="EMBL" id="AP012051">
    <property type="protein sequence ID" value="BAL80321.1"/>
    <property type="molecule type" value="Genomic_DNA"/>
</dbReference>
<gene>
    <name evidence="4" type="ordered locus">CSE_01950</name>
</gene>
<dbReference type="AlphaFoldDB" id="A0A7U6GDD7"/>
<dbReference type="Proteomes" id="UP000004793">
    <property type="component" value="Chromosome"/>
</dbReference>
<proteinExistence type="predicted"/>
<feature type="domain" description="Amidohydrolase 3" evidence="3">
    <location>
        <begin position="34"/>
        <end position="304"/>
    </location>
</feature>
<dbReference type="FunFam" id="3.20.20.140:FF:000019">
    <property type="entry name" value="Cytosine deaminase"/>
    <property type="match status" value="1"/>
</dbReference>
<keyword evidence="2 4" id="KW-0378">Hydrolase</keyword>
<dbReference type="InterPro" id="IPR011059">
    <property type="entry name" value="Metal-dep_hydrolase_composite"/>
</dbReference>
<sequence>MDYHGEKMGKAMTAIELASRVKESYSLDWIFENVKVGLNLAKEYGVTHIRAFADVDSKAKLEGIKALLKAKEEFKGVVELQVVAFPQDGVERESEAYNLVREAVKMGADVVGGIPWIELTEKDEETHIDKMFEIALEFDKDISMLVDDAGDPTLKTLEKLAIKTLETGYMGRVLAHHARAMSMYPMQYLMKLIALLKKSGISIVTDPHTGPLHVPVKELLSSDILLSLGQDDILDAYYPYGRNNMLEVAFLASHILWMTTAADMEALYDMITKNPAKAMRINDYGIELGKTANLVVLNAPNVLEALRFYEKPLYVISHENFFKVMELFSN</sequence>
<keyword evidence="5" id="KW-1185">Reference proteome</keyword>
<dbReference type="SUPFAM" id="SSF51556">
    <property type="entry name" value="Metallo-dependent hydrolases"/>
    <property type="match status" value="1"/>
</dbReference>
<evidence type="ECO:0000313" key="4">
    <source>
        <dbReference type="EMBL" id="BAL80321.1"/>
    </source>
</evidence>
<evidence type="ECO:0000313" key="5">
    <source>
        <dbReference type="Proteomes" id="UP000004793"/>
    </source>
</evidence>
<accession>A0A7U6GDD7</accession>
<dbReference type="InterPro" id="IPR032466">
    <property type="entry name" value="Metal_Hydrolase"/>
</dbReference>
<protein>
    <submittedName>
        <fullName evidence="4">Hydrolase</fullName>
    </submittedName>
</protein>
<evidence type="ECO:0000259" key="3">
    <source>
        <dbReference type="Pfam" id="PF07969"/>
    </source>
</evidence>
<dbReference type="Gene3D" id="2.30.40.10">
    <property type="entry name" value="Urease, subunit C, domain 1"/>
    <property type="match status" value="1"/>
</dbReference>
<evidence type="ECO:0000256" key="1">
    <source>
        <dbReference type="ARBA" id="ARBA00022723"/>
    </source>
</evidence>
<dbReference type="GO" id="GO:0006209">
    <property type="term" value="P:cytosine catabolic process"/>
    <property type="evidence" value="ECO:0007669"/>
    <property type="project" value="TreeGrafter"/>
</dbReference>
<dbReference type="Gene3D" id="3.20.20.140">
    <property type="entry name" value="Metal-dependent hydrolases"/>
    <property type="match status" value="1"/>
</dbReference>
<dbReference type="GO" id="GO:0046872">
    <property type="term" value="F:metal ion binding"/>
    <property type="evidence" value="ECO:0007669"/>
    <property type="project" value="UniProtKB-KW"/>
</dbReference>
<evidence type="ECO:0000256" key="2">
    <source>
        <dbReference type="ARBA" id="ARBA00022801"/>
    </source>
</evidence>
<dbReference type="PANTHER" id="PTHR32027:SF0">
    <property type="entry name" value="CYTOSINE DEAMINASE"/>
    <property type="match status" value="1"/>
</dbReference>
<dbReference type="Pfam" id="PF07969">
    <property type="entry name" value="Amidohydro_3"/>
    <property type="match status" value="1"/>
</dbReference>
<dbReference type="InterPro" id="IPR013108">
    <property type="entry name" value="Amidohydro_3"/>
</dbReference>
<organism evidence="4 5">
    <name type="scientific">Caldisericum exile (strain DSM 21853 / NBRC 104410 / AZM16c01)</name>
    <dbReference type="NCBI Taxonomy" id="511051"/>
    <lineage>
        <taxon>Bacteria</taxon>
        <taxon>Pseudomonadati</taxon>
        <taxon>Caldisericota/Cryosericota group</taxon>
        <taxon>Caldisericota</taxon>
        <taxon>Caldisericia</taxon>
        <taxon>Caldisericales</taxon>
        <taxon>Caldisericaceae</taxon>
        <taxon>Caldisericum</taxon>
    </lineage>
</organism>
<name>A0A7U6GDD7_CALEA</name>
<dbReference type="PANTHER" id="PTHR32027">
    <property type="entry name" value="CYTOSINE DEAMINASE"/>
    <property type="match status" value="1"/>
</dbReference>
<dbReference type="KEGG" id="cex:CSE_01950"/>
<dbReference type="GO" id="GO:0004131">
    <property type="term" value="F:cytosine deaminase activity"/>
    <property type="evidence" value="ECO:0007669"/>
    <property type="project" value="TreeGrafter"/>
</dbReference>
<dbReference type="InterPro" id="IPR052349">
    <property type="entry name" value="Metallo-hydrolase_Enzymes"/>
</dbReference>